<dbReference type="EMBL" id="JAKJXP020000012">
    <property type="protein sequence ID" value="KAK7755475.1"/>
    <property type="molecule type" value="Genomic_DNA"/>
</dbReference>
<sequence>MTSESTANQVPVAFEDSLPGAFPETPAEESGPPQHNKLHKRDDPRGFADSDSTPRSHGHADSGVSAVSGASSTPSSSAARGGNYTYEKNGLPDRTRVQDPASSSVPQQQTTGTSQPHASHEQGASKPGFMTGAYSRVGNNSNNQQQPTATNDSAARQPTNANPLSSSSHVQRDPATASPDATSTSSSGRHIHIMGGDPATVAGGAAAASAVDREGTSSNSPSSLSEEGQQQQQRNLVRNGRGRSEVDHEEAYWGDIPRGAGVYNTVVGAGSDEKNPATAHPHDRALPHAPAQHLAARDGTSASNPTPQWRNEGVAGNGVHNTVIGTGSDEDRSSVGHHREFPLASSSTQHDDNATGAAHHGDSTKNHAESPSSRFHEHLAEAGVAGAGTGYAADKYAHGHEGHHSTATSGVSPSQSQQQQQQYSSKPSTQEHLSELPGSQPEEERHGHHLGRDAALAGAGAGAAGYGAHKYASRDDNEKQAAYPHNDASAYQTGNPYSGENTSSVPSTGQNSTYLKYGPAGTAAATTGAAGYGANKSHDRDFNATSSQQHHTSSAGYTNTNDSYAHKDLSAVPEIGTATTTHGTDNDSHFGRNAALAGAGAGAAGYGAHKYAHRDDDNVSNAGYVSQPQQQAPTTSTSTRHGHGHGQQPTVTTGTEQRTVPAESSRDTQSDRHHHNDAKYAVAGVGTGAGAAAAYNAKRDHATPTTAAGGAQQQQAGTYNKLSDGTPSGVNLDRSSQNSAAAPTTTSTTNTTSSSPRGLRKPSASAGTAAPDTYNNNSTSHTGSKAAAATAAAGAGAYAAHDYAASGHKQQSSPATQQPQSQSQSHSRQHNASVSSHSSVDSSHGGQYNVLASGTPSGINISGDPHHHESPQTLQGSHGGSKARDTVPSPARYQ</sequence>
<feature type="compositionally biased region" description="Polar residues" evidence="1">
    <location>
        <begin position="850"/>
        <end position="860"/>
    </location>
</feature>
<feature type="compositionally biased region" description="Low complexity" evidence="1">
    <location>
        <begin position="217"/>
        <end position="233"/>
    </location>
</feature>
<evidence type="ECO:0000256" key="1">
    <source>
        <dbReference type="SAM" id="MobiDB-lite"/>
    </source>
</evidence>
<feature type="compositionally biased region" description="Basic and acidic residues" evidence="1">
    <location>
        <begin position="442"/>
        <end position="452"/>
    </location>
</feature>
<feature type="compositionally biased region" description="Low complexity" evidence="1">
    <location>
        <begin position="195"/>
        <end position="210"/>
    </location>
</feature>
<accession>A0AAN9UUE5</accession>
<feature type="compositionally biased region" description="Basic and acidic residues" evidence="1">
    <location>
        <begin position="395"/>
        <end position="404"/>
    </location>
</feature>
<feature type="compositionally biased region" description="Low complexity" evidence="1">
    <location>
        <begin position="517"/>
        <end position="534"/>
    </location>
</feature>
<comment type="caution">
    <text evidence="2">The sequence shown here is derived from an EMBL/GenBank/DDBJ whole genome shotgun (WGS) entry which is preliminary data.</text>
</comment>
<dbReference type="AlphaFoldDB" id="A0AAN9UUE5"/>
<gene>
    <name evidence="2" type="ORF">SLS62_002404</name>
</gene>
<proteinExistence type="predicted"/>
<feature type="compositionally biased region" description="Polar residues" evidence="1">
    <location>
        <begin position="543"/>
        <end position="561"/>
    </location>
</feature>
<feature type="region of interest" description="Disordered" evidence="1">
    <location>
        <begin position="695"/>
        <end position="782"/>
    </location>
</feature>
<feature type="region of interest" description="Disordered" evidence="1">
    <location>
        <begin position="1"/>
        <end position="561"/>
    </location>
</feature>
<feature type="compositionally biased region" description="Polar residues" evidence="1">
    <location>
        <begin position="100"/>
        <end position="117"/>
    </location>
</feature>
<name>A0AAN9UUE5_9PEZI</name>
<feature type="compositionally biased region" description="Polar residues" evidence="1">
    <location>
        <begin position="647"/>
        <end position="658"/>
    </location>
</feature>
<feature type="compositionally biased region" description="Polar residues" evidence="1">
    <location>
        <begin position="137"/>
        <end position="169"/>
    </location>
</feature>
<reference evidence="2 3" key="1">
    <citation type="submission" date="2024-02" db="EMBL/GenBank/DDBJ databases">
        <title>De novo assembly and annotation of 12 fungi associated with fruit tree decline syndrome in Ontario, Canada.</title>
        <authorList>
            <person name="Sulman M."/>
            <person name="Ellouze W."/>
            <person name="Ilyukhin E."/>
        </authorList>
    </citation>
    <scope>NUCLEOTIDE SEQUENCE [LARGE SCALE GENOMIC DNA]</scope>
    <source>
        <strain evidence="2 3">M11/M66-122</strain>
    </source>
</reference>
<feature type="compositionally biased region" description="Basic and acidic residues" evidence="1">
    <location>
        <begin position="349"/>
        <end position="380"/>
    </location>
</feature>
<feature type="region of interest" description="Disordered" evidence="1">
    <location>
        <begin position="613"/>
        <end position="675"/>
    </location>
</feature>
<feature type="compositionally biased region" description="Low complexity" evidence="1">
    <location>
        <begin position="802"/>
        <end position="844"/>
    </location>
</feature>
<feature type="compositionally biased region" description="Low complexity" evidence="1">
    <location>
        <begin position="412"/>
        <end position="430"/>
    </location>
</feature>
<feature type="compositionally biased region" description="Low complexity" evidence="1">
    <location>
        <begin position="61"/>
        <end position="82"/>
    </location>
</feature>
<dbReference type="Proteomes" id="UP001320420">
    <property type="component" value="Unassembled WGS sequence"/>
</dbReference>
<feature type="compositionally biased region" description="Basic and acidic residues" evidence="1">
    <location>
        <begin position="242"/>
        <end position="251"/>
    </location>
</feature>
<feature type="compositionally biased region" description="Polar residues" evidence="1">
    <location>
        <begin position="489"/>
        <end position="514"/>
    </location>
</feature>
<feature type="compositionally biased region" description="Polar residues" evidence="1">
    <location>
        <begin position="300"/>
        <end position="309"/>
    </location>
</feature>
<feature type="compositionally biased region" description="Polar residues" evidence="1">
    <location>
        <begin position="720"/>
        <end position="729"/>
    </location>
</feature>
<feature type="compositionally biased region" description="Low complexity" evidence="1">
    <location>
        <begin position="173"/>
        <end position="187"/>
    </location>
</feature>
<feature type="compositionally biased region" description="Low complexity" evidence="1">
    <location>
        <begin position="735"/>
        <end position="756"/>
    </location>
</feature>
<evidence type="ECO:0000313" key="2">
    <source>
        <dbReference type="EMBL" id="KAK7755475.1"/>
    </source>
</evidence>
<feature type="region of interest" description="Disordered" evidence="1">
    <location>
        <begin position="802"/>
        <end position="894"/>
    </location>
</feature>
<organism evidence="2 3">
    <name type="scientific">Diatrype stigma</name>
    <dbReference type="NCBI Taxonomy" id="117547"/>
    <lineage>
        <taxon>Eukaryota</taxon>
        <taxon>Fungi</taxon>
        <taxon>Dikarya</taxon>
        <taxon>Ascomycota</taxon>
        <taxon>Pezizomycotina</taxon>
        <taxon>Sordariomycetes</taxon>
        <taxon>Xylariomycetidae</taxon>
        <taxon>Xylariales</taxon>
        <taxon>Diatrypaceae</taxon>
        <taxon>Diatrype</taxon>
    </lineage>
</organism>
<evidence type="ECO:0000313" key="3">
    <source>
        <dbReference type="Proteomes" id="UP001320420"/>
    </source>
</evidence>
<feature type="compositionally biased region" description="Basic and acidic residues" evidence="1">
    <location>
        <begin position="329"/>
        <end position="341"/>
    </location>
</feature>
<feature type="compositionally biased region" description="Low complexity" evidence="1">
    <location>
        <begin position="703"/>
        <end position="718"/>
    </location>
</feature>
<feature type="compositionally biased region" description="Basic and acidic residues" evidence="1">
    <location>
        <begin position="271"/>
        <end position="286"/>
    </location>
</feature>
<protein>
    <submittedName>
        <fullName evidence="2">Uncharacterized protein</fullName>
    </submittedName>
</protein>
<feature type="compositionally biased region" description="Basic and acidic residues" evidence="1">
    <location>
        <begin position="40"/>
        <end position="60"/>
    </location>
</feature>
<feature type="compositionally biased region" description="Low complexity" evidence="1">
    <location>
        <begin position="626"/>
        <end position="639"/>
    </location>
</feature>
<keyword evidence="3" id="KW-1185">Reference proteome</keyword>